<feature type="compositionally biased region" description="Low complexity" evidence="1">
    <location>
        <begin position="147"/>
        <end position="162"/>
    </location>
</feature>
<accession>A0A8H4P7F6</accession>
<evidence type="ECO:0000256" key="1">
    <source>
        <dbReference type="SAM" id="MobiDB-lite"/>
    </source>
</evidence>
<dbReference type="OrthoDB" id="5089608at2759"/>
<sequence>MPFQTNFKPVKDTRAENQCPPSWGSWGSWAPDGCTAVLVDILEAVLFGAGLVMLRLVGPARLGAEYSAGNTGNVAAESEALCIRSTIEESSSVLVTSMLKDLSQSKHVLLPYKVEGEKLLVKESGALSVDQRKNQLVAKIKEAAAAAPAPESAAAAPTTTDEVGLKMEPGSAPTEDPDPWADSIIDRESDIGSGPESEDEEEKRLWQTALGHKPNRLQWPTVAHTTSITMTSLARLGDDVGAEDIDTTQALDIQFEIVNAADSAEIFQPCVAGVLHTENNQQGVRSGNLTATEAREISFELVVLAMPEKFLELGTA</sequence>
<gene>
    <name evidence="2" type="ORF">F53441_6129</name>
</gene>
<dbReference type="AlphaFoldDB" id="A0A8H4P7F6"/>
<protein>
    <submittedName>
        <fullName evidence="2">Uncharacterized protein</fullName>
    </submittedName>
</protein>
<keyword evidence="3" id="KW-1185">Reference proteome</keyword>
<evidence type="ECO:0000313" key="3">
    <source>
        <dbReference type="Proteomes" id="UP000605986"/>
    </source>
</evidence>
<name>A0A8H4P7F6_9HYPO</name>
<dbReference type="EMBL" id="JAADJG010000241">
    <property type="protein sequence ID" value="KAF4450797.1"/>
    <property type="molecule type" value="Genomic_DNA"/>
</dbReference>
<reference evidence="2" key="1">
    <citation type="submission" date="2020-01" db="EMBL/GenBank/DDBJ databases">
        <title>Identification and distribution of gene clusters putatively required for synthesis of sphingolipid metabolism inhibitors in phylogenetically diverse species of the filamentous fungus Fusarium.</title>
        <authorList>
            <person name="Kim H.-S."/>
            <person name="Busman M."/>
            <person name="Brown D.W."/>
            <person name="Divon H."/>
            <person name="Uhlig S."/>
            <person name="Proctor R.H."/>
        </authorList>
    </citation>
    <scope>NUCLEOTIDE SEQUENCE</scope>
    <source>
        <strain evidence="2">NRRL 53441</strain>
    </source>
</reference>
<organism evidence="2 3">
    <name type="scientific">Fusarium austroafricanum</name>
    <dbReference type="NCBI Taxonomy" id="2364996"/>
    <lineage>
        <taxon>Eukaryota</taxon>
        <taxon>Fungi</taxon>
        <taxon>Dikarya</taxon>
        <taxon>Ascomycota</taxon>
        <taxon>Pezizomycotina</taxon>
        <taxon>Sordariomycetes</taxon>
        <taxon>Hypocreomycetidae</taxon>
        <taxon>Hypocreales</taxon>
        <taxon>Nectriaceae</taxon>
        <taxon>Fusarium</taxon>
        <taxon>Fusarium concolor species complex</taxon>
    </lineage>
</organism>
<dbReference type="Proteomes" id="UP000605986">
    <property type="component" value="Unassembled WGS sequence"/>
</dbReference>
<comment type="caution">
    <text evidence="2">The sequence shown here is derived from an EMBL/GenBank/DDBJ whole genome shotgun (WGS) entry which is preliminary data.</text>
</comment>
<feature type="region of interest" description="Disordered" evidence="1">
    <location>
        <begin position="147"/>
        <end position="203"/>
    </location>
</feature>
<evidence type="ECO:0000313" key="2">
    <source>
        <dbReference type="EMBL" id="KAF4450797.1"/>
    </source>
</evidence>
<proteinExistence type="predicted"/>